<organism evidence="1 2">
    <name type="scientific">Corynebacterium cystitidis DSM 20524</name>
    <dbReference type="NCBI Taxonomy" id="1121357"/>
    <lineage>
        <taxon>Bacteria</taxon>
        <taxon>Bacillati</taxon>
        <taxon>Actinomycetota</taxon>
        <taxon>Actinomycetes</taxon>
        <taxon>Mycobacteriales</taxon>
        <taxon>Corynebacteriaceae</taxon>
        <taxon>Corynebacterium</taxon>
    </lineage>
</organism>
<reference evidence="2" key="1">
    <citation type="submission" date="2016-10" db="EMBL/GenBank/DDBJ databases">
        <authorList>
            <person name="Varghese N."/>
            <person name="Submissions S."/>
        </authorList>
    </citation>
    <scope>NUCLEOTIDE SEQUENCE [LARGE SCALE GENOMIC DNA]</scope>
    <source>
        <strain evidence="2">DSM 20524</strain>
    </source>
</reference>
<evidence type="ECO:0008006" key="3">
    <source>
        <dbReference type="Google" id="ProtNLM"/>
    </source>
</evidence>
<proteinExistence type="predicted"/>
<accession>A0A1H9RXK1</accession>
<dbReference type="EMBL" id="FOGQ01000003">
    <property type="protein sequence ID" value="SER77540.1"/>
    <property type="molecule type" value="Genomic_DNA"/>
</dbReference>
<evidence type="ECO:0000313" key="1">
    <source>
        <dbReference type="EMBL" id="SER77540.1"/>
    </source>
</evidence>
<protein>
    <recommendedName>
        <fullName evidence="3">Transposase</fullName>
    </recommendedName>
</protein>
<sequence>MQRTPYAGLCHVESAVYIVERSIMEYLDDREFFSFDELNDAIATRVEWINDRNEFRKSTTSRRELFAEYERGTLMDLPKYPWSWPYDCPSRHRFL</sequence>
<dbReference type="Proteomes" id="UP000198929">
    <property type="component" value="Unassembled WGS sequence"/>
</dbReference>
<name>A0A1H9RXK1_9CORY</name>
<dbReference type="AlphaFoldDB" id="A0A1H9RXK1"/>
<keyword evidence="2" id="KW-1185">Reference proteome</keyword>
<dbReference type="STRING" id="1121357.SAMN05661109_00968"/>
<evidence type="ECO:0000313" key="2">
    <source>
        <dbReference type="Proteomes" id="UP000198929"/>
    </source>
</evidence>
<gene>
    <name evidence="1" type="ORF">SAMN05661109_00968</name>
</gene>